<dbReference type="Gene3D" id="1.20.1250.20">
    <property type="entry name" value="MFS general substrate transporter like domains"/>
    <property type="match status" value="2"/>
</dbReference>
<feature type="transmembrane region" description="Helical" evidence="6">
    <location>
        <begin position="398"/>
        <end position="418"/>
    </location>
</feature>
<evidence type="ECO:0000313" key="8">
    <source>
        <dbReference type="EMBL" id="ASS93730.1"/>
    </source>
</evidence>
<dbReference type="Proteomes" id="UP000214618">
    <property type="component" value="Chromosome"/>
</dbReference>
<keyword evidence="5 6" id="KW-0472">Membrane</keyword>
<feature type="transmembrane region" description="Helical" evidence="6">
    <location>
        <begin position="264"/>
        <end position="287"/>
    </location>
</feature>
<dbReference type="GO" id="GO:0022857">
    <property type="term" value="F:transmembrane transporter activity"/>
    <property type="evidence" value="ECO:0007669"/>
    <property type="project" value="InterPro"/>
</dbReference>
<gene>
    <name evidence="8" type="ORF">BS1321_06945</name>
</gene>
<reference evidence="8 9" key="1">
    <citation type="submission" date="2016-10" db="EMBL/GenBank/DDBJ databases">
        <title>The whole genome sequencing and assembly of Bacillus simplex DSM 1321 strain.</title>
        <authorList>
            <person name="Park M.-K."/>
            <person name="Lee Y.-J."/>
            <person name="Yi H."/>
            <person name="Bahn Y.-S."/>
            <person name="Kim J.F."/>
            <person name="Lee D.-W."/>
        </authorList>
    </citation>
    <scope>NUCLEOTIDE SEQUENCE [LARGE SCALE GENOMIC DNA]</scope>
    <source>
        <strain evidence="8 9">DSM 1321</strain>
    </source>
</reference>
<evidence type="ECO:0000313" key="9">
    <source>
        <dbReference type="Proteomes" id="UP000214618"/>
    </source>
</evidence>
<keyword evidence="2" id="KW-0813">Transport</keyword>
<evidence type="ECO:0000256" key="2">
    <source>
        <dbReference type="ARBA" id="ARBA00022448"/>
    </source>
</evidence>
<dbReference type="Pfam" id="PF07690">
    <property type="entry name" value="MFS_1"/>
    <property type="match status" value="1"/>
</dbReference>
<dbReference type="InterPro" id="IPR050382">
    <property type="entry name" value="MFS_Na/Anion_cotransporter"/>
</dbReference>
<name>A0A223EES3_9BACI</name>
<accession>A0A223EES3</accession>
<evidence type="ECO:0000256" key="1">
    <source>
        <dbReference type="ARBA" id="ARBA00004651"/>
    </source>
</evidence>
<evidence type="ECO:0000256" key="3">
    <source>
        <dbReference type="ARBA" id="ARBA00022692"/>
    </source>
</evidence>
<protein>
    <recommendedName>
        <fullName evidence="7">Major facilitator superfamily (MFS) profile domain-containing protein</fullName>
    </recommendedName>
</protein>
<organism evidence="8 9">
    <name type="scientific">Peribacillus simplex NBRC 15720 = DSM 1321</name>
    <dbReference type="NCBI Taxonomy" id="1349754"/>
    <lineage>
        <taxon>Bacteria</taxon>
        <taxon>Bacillati</taxon>
        <taxon>Bacillota</taxon>
        <taxon>Bacilli</taxon>
        <taxon>Bacillales</taxon>
        <taxon>Bacillaceae</taxon>
        <taxon>Peribacillus</taxon>
    </lineage>
</organism>
<evidence type="ECO:0000256" key="4">
    <source>
        <dbReference type="ARBA" id="ARBA00022989"/>
    </source>
</evidence>
<dbReference type="OrthoDB" id="9773404at2"/>
<comment type="subcellular location">
    <subcellularLocation>
        <location evidence="1">Cell membrane</location>
        <topology evidence="1">Multi-pass membrane protein</topology>
    </subcellularLocation>
</comment>
<dbReference type="GeneID" id="56472467"/>
<feature type="transmembrane region" description="Helical" evidence="6">
    <location>
        <begin position="15"/>
        <end position="40"/>
    </location>
</feature>
<feature type="transmembrane region" description="Helical" evidence="6">
    <location>
        <begin position="299"/>
        <end position="320"/>
    </location>
</feature>
<evidence type="ECO:0000259" key="7">
    <source>
        <dbReference type="PROSITE" id="PS50850"/>
    </source>
</evidence>
<feature type="domain" description="Major facilitator superfamily (MFS) profile" evidence="7">
    <location>
        <begin position="17"/>
        <end position="423"/>
    </location>
</feature>
<sequence length="434" mass="47375">MDSIQKQGVISKQGWIMIILLFFLTVISNVDKAIIGFASVQIIDELKITPTQWGLVGSVFFWLYSVSAILMGALSDKTGAKRVITMIAVIWAIVQFSTFFVYSLPLLLATRLILGAGEGPAYSLAMTSASKWLPKQKLSFGLTLVSIGGPLGVAISAPVLMYIMQSFGWRSGFIATAVVGVIWVLIWLKFSKEQPEVKDSSAAASKTLEADEEEKEKETRFIFSLFSKNFLFIALCGFATYWSYTFGLNWLPNYLANVRQISEAQLSFAVTVPWILITLSQLFFSFVSDRLYSKTNSIIRSRVFVLGPVMIAGSVCYILGTMVSSDILAVGLLSLGLTFGCITLILGPTLLVNLISKRHQGKIQGWFMAIASLGGIVGPYITGLFVEKSVSAAAGFQYSFFMCAGLLFVFGLTACIGIRPKRNLVPEVSSTTAV</sequence>
<dbReference type="RefSeq" id="WP_063232341.1">
    <property type="nucleotide sequence ID" value="NZ_BCVO01000002.1"/>
</dbReference>
<proteinExistence type="predicted"/>
<dbReference type="PANTHER" id="PTHR11662:SF450">
    <property type="entry name" value="BLR1003 PROTEIN"/>
    <property type="match status" value="1"/>
</dbReference>
<evidence type="ECO:0000256" key="5">
    <source>
        <dbReference type="ARBA" id="ARBA00023136"/>
    </source>
</evidence>
<keyword evidence="3 6" id="KW-0812">Transmembrane</keyword>
<feature type="transmembrane region" description="Helical" evidence="6">
    <location>
        <begin position="332"/>
        <end position="354"/>
    </location>
</feature>
<feature type="transmembrane region" description="Helical" evidence="6">
    <location>
        <begin position="366"/>
        <end position="386"/>
    </location>
</feature>
<feature type="transmembrane region" description="Helical" evidence="6">
    <location>
        <begin position="138"/>
        <end position="163"/>
    </location>
</feature>
<feature type="transmembrane region" description="Helical" evidence="6">
    <location>
        <begin position="83"/>
        <end position="102"/>
    </location>
</feature>
<feature type="transmembrane region" description="Helical" evidence="6">
    <location>
        <begin position="169"/>
        <end position="188"/>
    </location>
</feature>
<dbReference type="EMBL" id="CP017704">
    <property type="protein sequence ID" value="ASS93730.1"/>
    <property type="molecule type" value="Genomic_DNA"/>
</dbReference>
<dbReference type="PROSITE" id="PS50850">
    <property type="entry name" value="MFS"/>
    <property type="match status" value="1"/>
</dbReference>
<dbReference type="SUPFAM" id="SSF103473">
    <property type="entry name" value="MFS general substrate transporter"/>
    <property type="match status" value="1"/>
</dbReference>
<dbReference type="GO" id="GO:0005886">
    <property type="term" value="C:plasma membrane"/>
    <property type="evidence" value="ECO:0007669"/>
    <property type="project" value="UniProtKB-SubCell"/>
</dbReference>
<dbReference type="PANTHER" id="PTHR11662">
    <property type="entry name" value="SOLUTE CARRIER FAMILY 17"/>
    <property type="match status" value="1"/>
</dbReference>
<evidence type="ECO:0000256" key="6">
    <source>
        <dbReference type="SAM" id="Phobius"/>
    </source>
</evidence>
<keyword evidence="4 6" id="KW-1133">Transmembrane helix</keyword>
<feature type="transmembrane region" description="Helical" evidence="6">
    <location>
        <begin position="52"/>
        <end position="71"/>
    </location>
</feature>
<dbReference type="InterPro" id="IPR020846">
    <property type="entry name" value="MFS_dom"/>
</dbReference>
<dbReference type="InterPro" id="IPR011701">
    <property type="entry name" value="MFS"/>
</dbReference>
<dbReference type="AlphaFoldDB" id="A0A223EES3"/>
<dbReference type="InterPro" id="IPR036259">
    <property type="entry name" value="MFS_trans_sf"/>
</dbReference>
<feature type="transmembrane region" description="Helical" evidence="6">
    <location>
        <begin position="225"/>
        <end position="244"/>
    </location>
</feature>